<dbReference type="EMBL" id="NXIF01000024">
    <property type="protein sequence ID" value="PKI80998.1"/>
    <property type="molecule type" value="Genomic_DNA"/>
</dbReference>
<dbReference type="PANTHER" id="PTHR43861">
    <property type="entry name" value="TRANS-ACONITATE 2-METHYLTRANSFERASE-RELATED"/>
    <property type="match status" value="1"/>
</dbReference>
<gene>
    <name evidence="3" type="ORF">CP960_06280</name>
</gene>
<protein>
    <submittedName>
        <fullName evidence="3">Tellurium resistance protein</fullName>
    </submittedName>
</protein>
<organism evidence="3 4">
    <name type="scientific">Malaciobacter halophilus</name>
    <dbReference type="NCBI Taxonomy" id="197482"/>
    <lineage>
        <taxon>Bacteria</taxon>
        <taxon>Pseudomonadati</taxon>
        <taxon>Campylobacterota</taxon>
        <taxon>Epsilonproteobacteria</taxon>
        <taxon>Campylobacterales</taxon>
        <taxon>Arcobacteraceae</taxon>
        <taxon>Malaciobacter</taxon>
    </lineage>
</organism>
<feature type="domain" description="Methyltransferase" evidence="2">
    <location>
        <begin position="40"/>
        <end position="130"/>
    </location>
</feature>
<dbReference type="Proteomes" id="UP000233248">
    <property type="component" value="Unassembled WGS sequence"/>
</dbReference>
<evidence type="ECO:0000313" key="4">
    <source>
        <dbReference type="Proteomes" id="UP000233248"/>
    </source>
</evidence>
<dbReference type="Pfam" id="PF13649">
    <property type="entry name" value="Methyltransf_25"/>
    <property type="match status" value="1"/>
</dbReference>
<sequence>MTQQELWNKKFSRDGYLYGTNVNEFLKSCENLFSSSKNMLCLGEGEGRNAVYFAKKGFSVDAIDASNVGLEKLKKEALKNSLEIDTLCIDLEEWIPLKKYDVIVTSYLHIPIYQRDKLFDKIELSLENNGYFIGEFFSKEQMNYFSGGPKDLDLLYEVDDFINRFNLCEKISVKEQLVYLNEGKGHQGEASVIRVVLKKR</sequence>
<name>A0A2N1J358_9BACT</name>
<dbReference type="AlphaFoldDB" id="A0A2N1J358"/>
<dbReference type="InterPro" id="IPR029063">
    <property type="entry name" value="SAM-dependent_MTases_sf"/>
</dbReference>
<keyword evidence="1" id="KW-0808">Transferase</keyword>
<dbReference type="GO" id="GO:0016740">
    <property type="term" value="F:transferase activity"/>
    <property type="evidence" value="ECO:0007669"/>
    <property type="project" value="UniProtKB-KW"/>
</dbReference>
<evidence type="ECO:0000256" key="1">
    <source>
        <dbReference type="ARBA" id="ARBA00022679"/>
    </source>
</evidence>
<evidence type="ECO:0000313" key="3">
    <source>
        <dbReference type="EMBL" id="PKI80998.1"/>
    </source>
</evidence>
<dbReference type="Gene3D" id="3.40.50.150">
    <property type="entry name" value="Vaccinia Virus protein VP39"/>
    <property type="match status" value="1"/>
</dbReference>
<keyword evidence="4" id="KW-1185">Reference proteome</keyword>
<dbReference type="PANTHER" id="PTHR43861:SF3">
    <property type="entry name" value="PUTATIVE (AFU_ORTHOLOGUE AFUA_2G14390)-RELATED"/>
    <property type="match status" value="1"/>
</dbReference>
<proteinExistence type="predicted"/>
<dbReference type="RefSeq" id="WP_101184565.1">
    <property type="nucleotide sequence ID" value="NZ_CP031218.1"/>
</dbReference>
<dbReference type="InterPro" id="IPR041698">
    <property type="entry name" value="Methyltransf_25"/>
</dbReference>
<reference evidence="3 4" key="1">
    <citation type="submission" date="2017-09" db="EMBL/GenBank/DDBJ databases">
        <title>Genomics of the genus Arcobacter.</title>
        <authorList>
            <person name="Perez-Cataluna A."/>
            <person name="Figueras M.J."/>
            <person name="Salas-Masso N."/>
        </authorList>
    </citation>
    <scope>NUCLEOTIDE SEQUENCE [LARGE SCALE GENOMIC DNA]</scope>
    <source>
        <strain evidence="3 4">DSM 18005</strain>
    </source>
</reference>
<accession>A0A2N1J358</accession>
<dbReference type="KEGG" id="ahs:AHALO_0161"/>
<dbReference type="OrthoDB" id="5298787at2"/>
<evidence type="ECO:0000259" key="2">
    <source>
        <dbReference type="Pfam" id="PF13649"/>
    </source>
</evidence>
<dbReference type="SUPFAM" id="SSF53335">
    <property type="entry name" value="S-adenosyl-L-methionine-dependent methyltransferases"/>
    <property type="match status" value="1"/>
</dbReference>
<comment type="caution">
    <text evidence="3">The sequence shown here is derived from an EMBL/GenBank/DDBJ whole genome shotgun (WGS) entry which is preliminary data.</text>
</comment>